<dbReference type="OrthoDB" id="347673at2759"/>
<evidence type="ECO:0000313" key="3">
    <source>
        <dbReference type="EMBL" id="CDI85136.1"/>
    </source>
</evidence>
<evidence type="ECO:0000256" key="1">
    <source>
        <dbReference type="SAM" id="MobiDB-lite"/>
    </source>
</evidence>
<proteinExistence type="predicted"/>
<reference evidence="3" key="1">
    <citation type="submission" date="2013-10" db="EMBL/GenBank/DDBJ databases">
        <title>Genomic analysis of the causative agents of coccidiosis in chickens.</title>
        <authorList>
            <person name="Reid A.J."/>
            <person name="Blake D."/>
            <person name="Billington K."/>
            <person name="Browne H."/>
            <person name="Dunn M."/>
            <person name="Hung S."/>
            <person name="Kawahara F."/>
            <person name="Miranda-Saavedra D."/>
            <person name="Mourier T."/>
            <person name="Nagra H."/>
            <person name="Otto T.D."/>
            <person name="Rawlings N."/>
            <person name="Sanchez A."/>
            <person name="Sanders M."/>
            <person name="Subramaniam C."/>
            <person name="Tay Y."/>
            <person name="Dear P."/>
            <person name="Doerig C."/>
            <person name="Gruber A."/>
            <person name="Parkinson J."/>
            <person name="Shirley M."/>
            <person name="Wan K.L."/>
            <person name="Berriman M."/>
            <person name="Tomley F."/>
            <person name="Pain A."/>
        </authorList>
    </citation>
    <scope>NUCLEOTIDE SEQUENCE [LARGE SCALE GENOMIC DNA]</scope>
    <source>
        <strain evidence="3">Houghton</strain>
    </source>
</reference>
<feature type="compositionally biased region" description="Low complexity" evidence="1">
    <location>
        <begin position="44"/>
        <end position="60"/>
    </location>
</feature>
<sequence length="455" mass="51148">MTRFTACALAAVALAAGQSLALPTPIDRAFHRLSEMETYQESVTRSPPAEGSSSSTSTAAPDTAQQWLEGFNRAVQKQLQLQETLMRQLMEDIQAYLSDALGWNESGSSALERVNSMLEMISSRMAITREAATEITATEAEDQAAREATRKFMKEVRVQDIVVDALWASLRGVQTSAWMSGIAGPVEERDVFNAANRAAEEFLVRMYHNLRAAGIAEEDIVKYVPKTTEEDTSSPTRNMGRKGRGYYSYGYTYGYRYPQYSYYYSHPYPVYSYPVASYPRYYYNYSWSYPVHSPCSWNSSRCFSNTCNECSGAHTPSPAPEPIFSEHEVFHRRLGEEDPMMMEPPYAYAAPMMPDAYNNHMSAQGYNNTGYPNYGYYQTPMNQRYTPTVNNMNYPQQGPAAPMGRMGSLGSPYGHSVARNMNYQSGAFRNLGVWEAPEMFNEPMMGFAPFGAVEP</sequence>
<feature type="region of interest" description="Disordered" evidence="1">
    <location>
        <begin position="37"/>
        <end position="60"/>
    </location>
</feature>
<feature type="signal peptide" evidence="2">
    <location>
        <begin position="1"/>
        <end position="21"/>
    </location>
</feature>
<evidence type="ECO:0000256" key="2">
    <source>
        <dbReference type="SAM" id="SignalP"/>
    </source>
</evidence>
<keyword evidence="4" id="KW-1185">Reference proteome</keyword>
<evidence type="ECO:0000313" key="4">
    <source>
        <dbReference type="Proteomes" id="UP000018201"/>
    </source>
</evidence>
<reference evidence="3" key="2">
    <citation type="submission" date="2013-10" db="EMBL/GenBank/DDBJ databases">
        <authorList>
            <person name="Aslett M."/>
        </authorList>
    </citation>
    <scope>NUCLEOTIDE SEQUENCE [LARGE SCALE GENOMIC DNA]</scope>
    <source>
        <strain evidence="3">Houghton</strain>
    </source>
</reference>
<dbReference type="EMBL" id="HG693423">
    <property type="protein sequence ID" value="CDI85136.1"/>
    <property type="molecule type" value="Genomic_DNA"/>
</dbReference>
<dbReference type="Proteomes" id="UP000018201">
    <property type="component" value="Unassembled WGS sequence"/>
</dbReference>
<organism evidence="3 4">
    <name type="scientific">Eimeria praecox</name>
    <dbReference type="NCBI Taxonomy" id="51316"/>
    <lineage>
        <taxon>Eukaryota</taxon>
        <taxon>Sar</taxon>
        <taxon>Alveolata</taxon>
        <taxon>Apicomplexa</taxon>
        <taxon>Conoidasida</taxon>
        <taxon>Coccidia</taxon>
        <taxon>Eucoccidiorida</taxon>
        <taxon>Eimeriorina</taxon>
        <taxon>Eimeriidae</taxon>
        <taxon>Eimeria</taxon>
    </lineage>
</organism>
<gene>
    <name evidence="3" type="ORF">EPH_0014390</name>
</gene>
<dbReference type="VEuPathDB" id="ToxoDB:EPH_0014390"/>
<dbReference type="AlphaFoldDB" id="U6GXX3"/>
<protein>
    <submittedName>
        <fullName evidence="3">56 kDa gametocyte antigen, related</fullName>
    </submittedName>
</protein>
<accession>U6GXX3</accession>
<feature type="chain" id="PRO_5004671083" evidence="2">
    <location>
        <begin position="22"/>
        <end position="455"/>
    </location>
</feature>
<keyword evidence="2" id="KW-0732">Signal</keyword>
<name>U6GXX3_9EIME</name>